<gene>
    <name evidence="9" type="ORF">CINCED_3A002012</name>
</gene>
<dbReference type="PIRSF" id="PIRSF000332">
    <property type="entry name" value="FMO"/>
    <property type="match status" value="1"/>
</dbReference>
<comment type="cofactor">
    <cofactor evidence="1 8">
        <name>FAD</name>
        <dbReference type="ChEBI" id="CHEBI:57692"/>
    </cofactor>
</comment>
<dbReference type="FunFam" id="3.50.50.60:FF:000138">
    <property type="entry name" value="Flavin-containing monooxygenase"/>
    <property type="match status" value="1"/>
</dbReference>
<evidence type="ECO:0000256" key="6">
    <source>
        <dbReference type="ARBA" id="ARBA00023002"/>
    </source>
</evidence>
<reference evidence="9 10" key="1">
    <citation type="submission" date="2019-08" db="EMBL/GenBank/DDBJ databases">
        <authorList>
            <person name="Alioto T."/>
            <person name="Alioto T."/>
            <person name="Gomez Garrido J."/>
        </authorList>
    </citation>
    <scope>NUCLEOTIDE SEQUENCE [LARGE SCALE GENOMIC DNA]</scope>
</reference>
<keyword evidence="5" id="KW-0521">NADP</keyword>
<dbReference type="EMBL" id="CABPRJ010000008">
    <property type="protein sequence ID" value="VVC24996.1"/>
    <property type="molecule type" value="Genomic_DNA"/>
</dbReference>
<dbReference type="Gene3D" id="3.50.50.60">
    <property type="entry name" value="FAD/NAD(P)-binding domain"/>
    <property type="match status" value="2"/>
</dbReference>
<evidence type="ECO:0000256" key="4">
    <source>
        <dbReference type="ARBA" id="ARBA00022827"/>
    </source>
</evidence>
<sequence length="411" mass="46915">MRIAIIGAGVSGLASARRCLENGFEPVVYERSKIVGGTWIYDERIGLDEFGLPIHTSIYQNLKTNLPKELMDYPNFPYKDLDDVSFLRPRQVLEYIEQFTEHFGLKKHIRFCNFVTSVEKSENAWQVIAEDLLTKMSHTEYYDAVMVCNGHLTLPSVPQIQGLDKFTGVHIHSHDYRAPIKFKNMNVLVIGAGPSGVDISMDVGKFANQVYLSHHRPKLLEIKFLNNIVHKPDVEYFSGKSVFFKDQTVQTVDAIIHCTGFNIGLPFLKPSCGINVVDGKLITPLHKSIININNPSMGFIGFLYNTLVNRVFDLQVRYYLEYLRKNHFAGEAADWMSATSTHTAGNNLSNYCKSLASEEIKIEPIPRIIFEMYKGCQELRHKYFQTYHTAVFRTVDSDSYLIEIDGQNCKF</sequence>
<dbReference type="InterPro" id="IPR020946">
    <property type="entry name" value="Flavin_mOase-like"/>
</dbReference>
<evidence type="ECO:0000256" key="2">
    <source>
        <dbReference type="ARBA" id="ARBA00009183"/>
    </source>
</evidence>
<dbReference type="InterPro" id="IPR050346">
    <property type="entry name" value="FMO-like"/>
</dbReference>
<evidence type="ECO:0000313" key="10">
    <source>
        <dbReference type="Proteomes" id="UP000325440"/>
    </source>
</evidence>
<dbReference type="GO" id="GO:0050661">
    <property type="term" value="F:NADP binding"/>
    <property type="evidence" value="ECO:0007669"/>
    <property type="project" value="InterPro"/>
</dbReference>
<comment type="similarity">
    <text evidence="2 8">Belongs to the FMO family.</text>
</comment>
<dbReference type="AlphaFoldDB" id="A0A5E4LZ64"/>
<dbReference type="SUPFAM" id="SSF51905">
    <property type="entry name" value="FAD/NAD(P)-binding domain"/>
    <property type="match status" value="2"/>
</dbReference>
<dbReference type="PANTHER" id="PTHR23023">
    <property type="entry name" value="DIMETHYLANILINE MONOOXYGENASE"/>
    <property type="match status" value="1"/>
</dbReference>
<keyword evidence="6 8" id="KW-0560">Oxidoreductase</keyword>
<evidence type="ECO:0000256" key="8">
    <source>
        <dbReference type="RuleBase" id="RU361177"/>
    </source>
</evidence>
<name>A0A5E4LZ64_9HEMI</name>
<dbReference type="GO" id="GO:0050660">
    <property type="term" value="F:flavin adenine dinucleotide binding"/>
    <property type="evidence" value="ECO:0007669"/>
    <property type="project" value="InterPro"/>
</dbReference>
<dbReference type="Proteomes" id="UP000325440">
    <property type="component" value="Unassembled WGS sequence"/>
</dbReference>
<evidence type="ECO:0000256" key="7">
    <source>
        <dbReference type="ARBA" id="ARBA00023033"/>
    </source>
</evidence>
<evidence type="ECO:0000256" key="3">
    <source>
        <dbReference type="ARBA" id="ARBA00022630"/>
    </source>
</evidence>
<evidence type="ECO:0000256" key="1">
    <source>
        <dbReference type="ARBA" id="ARBA00001974"/>
    </source>
</evidence>
<evidence type="ECO:0000256" key="5">
    <source>
        <dbReference type="ARBA" id="ARBA00022857"/>
    </source>
</evidence>
<protein>
    <recommendedName>
        <fullName evidence="8">Flavin-containing monooxygenase</fullName>
        <ecNumber evidence="8">1.-.-.-</ecNumber>
    </recommendedName>
</protein>
<evidence type="ECO:0000313" key="9">
    <source>
        <dbReference type="EMBL" id="VVC24996.1"/>
    </source>
</evidence>
<keyword evidence="10" id="KW-1185">Reference proteome</keyword>
<dbReference type="Pfam" id="PF00743">
    <property type="entry name" value="FMO-like"/>
    <property type="match status" value="1"/>
</dbReference>
<dbReference type="PRINTS" id="PR00370">
    <property type="entry name" value="FMOXYGENASE"/>
</dbReference>
<dbReference type="OrthoDB" id="66881at2759"/>
<keyword evidence="4 8" id="KW-0274">FAD</keyword>
<dbReference type="GO" id="GO:0004499">
    <property type="term" value="F:N,N-dimethylaniline monooxygenase activity"/>
    <property type="evidence" value="ECO:0007669"/>
    <property type="project" value="InterPro"/>
</dbReference>
<proteinExistence type="inferred from homology"/>
<keyword evidence="7 8" id="KW-0503">Monooxygenase</keyword>
<dbReference type="InterPro" id="IPR000960">
    <property type="entry name" value="Flavin_mOase"/>
</dbReference>
<keyword evidence="3 8" id="KW-0285">Flavoprotein</keyword>
<organism evidence="9 10">
    <name type="scientific">Cinara cedri</name>
    <dbReference type="NCBI Taxonomy" id="506608"/>
    <lineage>
        <taxon>Eukaryota</taxon>
        <taxon>Metazoa</taxon>
        <taxon>Ecdysozoa</taxon>
        <taxon>Arthropoda</taxon>
        <taxon>Hexapoda</taxon>
        <taxon>Insecta</taxon>
        <taxon>Pterygota</taxon>
        <taxon>Neoptera</taxon>
        <taxon>Paraneoptera</taxon>
        <taxon>Hemiptera</taxon>
        <taxon>Sternorrhyncha</taxon>
        <taxon>Aphidomorpha</taxon>
        <taxon>Aphidoidea</taxon>
        <taxon>Aphididae</taxon>
        <taxon>Lachninae</taxon>
        <taxon>Cinara</taxon>
    </lineage>
</organism>
<accession>A0A5E4LZ64</accession>
<dbReference type="EC" id="1.-.-.-" evidence="8"/>
<dbReference type="InterPro" id="IPR036188">
    <property type="entry name" value="FAD/NAD-bd_sf"/>
</dbReference>